<dbReference type="InterPro" id="IPR035897">
    <property type="entry name" value="Toll_tir_struct_dom_sf"/>
</dbReference>
<dbReference type="GO" id="GO:0061809">
    <property type="term" value="F:NAD+ nucleosidase activity, cyclic ADP-ribose generating"/>
    <property type="evidence" value="ECO:0007669"/>
    <property type="project" value="UniProtKB-EC"/>
</dbReference>
<feature type="domain" description="NB-ARC" evidence="8">
    <location>
        <begin position="136"/>
        <end position="177"/>
    </location>
</feature>
<dbReference type="EC" id="3.2.2.6" evidence="1"/>
<dbReference type="InterPro" id="IPR044974">
    <property type="entry name" value="Disease_R_plants"/>
</dbReference>
<dbReference type="Gene3D" id="3.40.50.300">
    <property type="entry name" value="P-loop containing nucleotide triphosphate hydrolases"/>
    <property type="match status" value="1"/>
</dbReference>
<evidence type="ECO:0000256" key="4">
    <source>
        <dbReference type="ARBA" id="ARBA00022801"/>
    </source>
</evidence>
<feature type="domain" description="C-JID" evidence="9">
    <location>
        <begin position="718"/>
        <end position="874"/>
    </location>
</feature>
<dbReference type="SUPFAM" id="SSF52058">
    <property type="entry name" value="L domain-like"/>
    <property type="match status" value="1"/>
</dbReference>
<dbReference type="InterPro" id="IPR002182">
    <property type="entry name" value="NB-ARC"/>
</dbReference>
<dbReference type="InterPro" id="IPR011713">
    <property type="entry name" value="Leu-rich_rpt_3"/>
</dbReference>
<evidence type="ECO:0000256" key="1">
    <source>
        <dbReference type="ARBA" id="ARBA00011982"/>
    </source>
</evidence>
<dbReference type="GO" id="GO:0043531">
    <property type="term" value="F:ADP binding"/>
    <property type="evidence" value="ECO:0007669"/>
    <property type="project" value="InterPro"/>
</dbReference>
<evidence type="ECO:0000256" key="5">
    <source>
        <dbReference type="ARBA" id="ARBA00023027"/>
    </source>
</evidence>
<dbReference type="InterPro" id="IPR027417">
    <property type="entry name" value="P-loop_NTPase"/>
</dbReference>
<dbReference type="PANTHER" id="PTHR11017:SF570">
    <property type="entry name" value="DISEASE RESISTANCE PROTEIN (TIR-NBS CLASS)-RELATED"/>
    <property type="match status" value="1"/>
</dbReference>
<keyword evidence="4" id="KW-0378">Hydrolase</keyword>
<dbReference type="Pfam" id="PF20160">
    <property type="entry name" value="C-JID"/>
    <property type="match status" value="1"/>
</dbReference>
<feature type="region of interest" description="Disordered" evidence="7">
    <location>
        <begin position="884"/>
        <end position="904"/>
    </location>
</feature>
<name>A0A8S9P552_BRACR</name>
<organism evidence="10 11">
    <name type="scientific">Brassica cretica</name>
    <name type="common">Mustard</name>
    <dbReference type="NCBI Taxonomy" id="69181"/>
    <lineage>
        <taxon>Eukaryota</taxon>
        <taxon>Viridiplantae</taxon>
        <taxon>Streptophyta</taxon>
        <taxon>Embryophyta</taxon>
        <taxon>Tracheophyta</taxon>
        <taxon>Spermatophyta</taxon>
        <taxon>Magnoliopsida</taxon>
        <taxon>eudicotyledons</taxon>
        <taxon>Gunneridae</taxon>
        <taxon>Pentapetalae</taxon>
        <taxon>rosids</taxon>
        <taxon>malvids</taxon>
        <taxon>Brassicales</taxon>
        <taxon>Brassicaceae</taxon>
        <taxon>Brassiceae</taxon>
        <taxon>Brassica</taxon>
    </lineage>
</organism>
<dbReference type="InterPro" id="IPR032675">
    <property type="entry name" value="LRR_dom_sf"/>
</dbReference>
<dbReference type="AlphaFoldDB" id="A0A8S9P552"/>
<dbReference type="SUPFAM" id="SSF52200">
    <property type="entry name" value="Toll/Interleukin receptor TIR domain"/>
    <property type="match status" value="1"/>
</dbReference>
<keyword evidence="5" id="KW-0520">NAD</keyword>
<dbReference type="FunFam" id="3.80.10.10:FF:000386">
    <property type="entry name" value="Disease resistance protein RPS4"/>
    <property type="match status" value="1"/>
</dbReference>
<reference evidence="10" key="1">
    <citation type="submission" date="2019-12" db="EMBL/GenBank/DDBJ databases">
        <title>Genome sequencing and annotation of Brassica cretica.</title>
        <authorList>
            <person name="Studholme D.J."/>
            <person name="Sarris P."/>
        </authorList>
    </citation>
    <scope>NUCLEOTIDE SEQUENCE</scope>
    <source>
        <strain evidence="10">PFS-109/04</strain>
        <tissue evidence="10">Leaf</tissue>
    </source>
</reference>
<keyword evidence="2" id="KW-0433">Leucine-rich repeat</keyword>
<evidence type="ECO:0000313" key="11">
    <source>
        <dbReference type="Proteomes" id="UP000712600"/>
    </source>
</evidence>
<dbReference type="Proteomes" id="UP000712600">
    <property type="component" value="Unassembled WGS sequence"/>
</dbReference>
<dbReference type="SUPFAM" id="SSF52540">
    <property type="entry name" value="P-loop containing nucleoside triphosphate hydrolases"/>
    <property type="match status" value="1"/>
</dbReference>
<dbReference type="EMBL" id="QGKX02001521">
    <property type="protein sequence ID" value="KAF3508377.1"/>
    <property type="molecule type" value="Genomic_DNA"/>
</dbReference>
<evidence type="ECO:0000259" key="8">
    <source>
        <dbReference type="Pfam" id="PF00931"/>
    </source>
</evidence>
<dbReference type="Pfam" id="PF07725">
    <property type="entry name" value="LRR_3"/>
    <property type="match status" value="1"/>
</dbReference>
<accession>A0A8S9P552</accession>
<gene>
    <name evidence="10" type="ORF">F2Q69_00001619</name>
</gene>
<evidence type="ECO:0000256" key="3">
    <source>
        <dbReference type="ARBA" id="ARBA00022737"/>
    </source>
</evidence>
<dbReference type="InterPro" id="IPR045344">
    <property type="entry name" value="C-JID"/>
</dbReference>
<evidence type="ECO:0000256" key="7">
    <source>
        <dbReference type="SAM" id="MobiDB-lite"/>
    </source>
</evidence>
<keyword evidence="3" id="KW-0677">Repeat</keyword>
<comment type="catalytic activity">
    <reaction evidence="6">
        <text>NAD(+) + H2O = ADP-D-ribose + nicotinamide + H(+)</text>
        <dbReference type="Rhea" id="RHEA:16301"/>
        <dbReference type="ChEBI" id="CHEBI:15377"/>
        <dbReference type="ChEBI" id="CHEBI:15378"/>
        <dbReference type="ChEBI" id="CHEBI:17154"/>
        <dbReference type="ChEBI" id="CHEBI:57540"/>
        <dbReference type="ChEBI" id="CHEBI:57967"/>
        <dbReference type="EC" id="3.2.2.6"/>
    </reaction>
    <physiologicalReaction direction="left-to-right" evidence="6">
        <dbReference type="Rhea" id="RHEA:16302"/>
    </physiologicalReaction>
</comment>
<evidence type="ECO:0000259" key="9">
    <source>
        <dbReference type="Pfam" id="PF20160"/>
    </source>
</evidence>
<feature type="compositionally biased region" description="Basic and acidic residues" evidence="7">
    <location>
        <begin position="892"/>
        <end position="904"/>
    </location>
</feature>
<evidence type="ECO:0000256" key="2">
    <source>
        <dbReference type="ARBA" id="ARBA00022614"/>
    </source>
</evidence>
<proteinExistence type="predicted"/>
<dbReference type="Gene3D" id="3.80.10.10">
    <property type="entry name" value="Ribonuclease Inhibitor"/>
    <property type="match status" value="2"/>
</dbReference>
<dbReference type="GO" id="GO:0006952">
    <property type="term" value="P:defense response"/>
    <property type="evidence" value="ECO:0007669"/>
    <property type="project" value="InterPro"/>
</dbReference>
<sequence>MSLSTLTGQKFPMTTTTTTITTDEQISEWRPQVFINFRGADLRDGFISHLRKALDDNKIKPKMAQWEDALEAVPKQMGLVLAEKSSENDFLIRLVNNIKEVEAIILKEREGSSSSEPIIKHVMGTISSSLPPCEKEQRLEQLEQRFGLDDKVTQILGIVGMAGIGKTTLAQKHFDTCNKLSVKKIILGIHEKSKNEEGSSNWLEKELEDEIFKNRCFILLDDVSEKSQIEYLLGNLNRIKQGSKIVITTRDKSWIGRVVHDTYVVPGLNDNEALLLFSRHAFGNQAYTPTKKGLSKKFVDYAGGNPRALEELGKELCEAARVIGDLADKFMISVSAGQIEMPQILCSLGKELGLLPSSEDNMGKSRLWDHDTVVKTLVNQKEEDSTVRGILLDVSELKEEFAIASDKLTLMPNLRYLKIFDSTCPRQCKAVVEAVKCKVHLPDELESPLKNLRYLHWLKFPSTELPPNFEPENLVDLRLPYSNITRVWDVVKETPNLKWVDLSHSTKLTDLSALCNAESLEILNLEGCTELVDFPEDTENMKSLSFLNLRGCTNCKRLRTLPDCLGKLKALEELILSGCSRLRRFPEIKEGMENLQILLLDRTEITDVPKMLLLRCANPVDQVNNVQPSPGTGGLSLLRHLCLSRNDKIISLQWSISELYHLKWIDVKYCKKLQSISMLPPNLQCLDAHGCTSLKTVASPPMATEQGLSFEALVSICFPGSEVPAWFGHKASGAVLKPELPQHWSDSGLVGISLCAIVAFEELNIGNNNLHVKCIFDFNNVKTSFSYFNFPVGGLWETSDEQRTITSTHVFIGYTNWLNIKKCQEEDGKEECVPKRKKEGCVPTKASIEFQVINDFGEVKNCEVLKCGFSLVYETGSWEASSRADGVEQGELESHEGVGRVRKL</sequence>
<evidence type="ECO:0000256" key="6">
    <source>
        <dbReference type="ARBA" id="ARBA00047304"/>
    </source>
</evidence>
<evidence type="ECO:0000313" key="10">
    <source>
        <dbReference type="EMBL" id="KAF3508377.1"/>
    </source>
</evidence>
<dbReference type="Gene3D" id="3.40.50.10140">
    <property type="entry name" value="Toll/interleukin-1 receptor homology (TIR) domain"/>
    <property type="match status" value="1"/>
</dbReference>
<dbReference type="PANTHER" id="PTHR11017">
    <property type="entry name" value="LEUCINE-RICH REPEAT-CONTAINING PROTEIN"/>
    <property type="match status" value="1"/>
</dbReference>
<feature type="domain" description="NB-ARC" evidence="8">
    <location>
        <begin position="185"/>
        <end position="285"/>
    </location>
</feature>
<dbReference type="PRINTS" id="PR00364">
    <property type="entry name" value="DISEASERSIST"/>
</dbReference>
<comment type="caution">
    <text evidence="10">The sequence shown here is derived from an EMBL/GenBank/DDBJ whole genome shotgun (WGS) entry which is preliminary data.</text>
</comment>
<dbReference type="Pfam" id="PF00931">
    <property type="entry name" value="NB-ARC"/>
    <property type="match status" value="2"/>
</dbReference>
<protein>
    <recommendedName>
        <fullName evidence="1">ADP-ribosyl cyclase/cyclic ADP-ribose hydrolase</fullName>
        <ecNumber evidence="1">3.2.2.6</ecNumber>
    </recommendedName>
</protein>